<protein>
    <submittedName>
        <fullName evidence="1">Uncharacterized protein</fullName>
    </submittedName>
</protein>
<comment type="caution">
    <text evidence="1">The sequence shown here is derived from an EMBL/GenBank/DDBJ whole genome shotgun (WGS) entry which is preliminary data.</text>
</comment>
<proteinExistence type="predicted"/>
<dbReference type="RefSeq" id="WP_079696727.1">
    <property type="nucleotide sequence ID" value="NZ_CBCRYD010000030.1"/>
</dbReference>
<organism evidence="1 2">
    <name type="scientific">Paenibacillus taichungensis</name>
    <dbReference type="NCBI Taxonomy" id="484184"/>
    <lineage>
        <taxon>Bacteria</taxon>
        <taxon>Bacillati</taxon>
        <taxon>Bacillota</taxon>
        <taxon>Bacilli</taxon>
        <taxon>Bacillales</taxon>
        <taxon>Paenibacillaceae</taxon>
        <taxon>Paenibacillus</taxon>
    </lineage>
</organism>
<gene>
    <name evidence="1" type="ORF">HP548_02835</name>
</gene>
<accession>A0ABX2MDY0</accession>
<evidence type="ECO:0000313" key="1">
    <source>
        <dbReference type="EMBL" id="NUU53032.1"/>
    </source>
</evidence>
<keyword evidence="2" id="KW-1185">Reference proteome</keyword>
<evidence type="ECO:0000313" key="2">
    <source>
        <dbReference type="Proteomes" id="UP000577724"/>
    </source>
</evidence>
<dbReference type="Proteomes" id="UP000577724">
    <property type="component" value="Unassembled WGS sequence"/>
</dbReference>
<reference evidence="1 2" key="1">
    <citation type="submission" date="2020-05" db="EMBL/GenBank/DDBJ databases">
        <title>Genome Sequencing of Type Strains.</title>
        <authorList>
            <person name="Lemaire J.F."/>
            <person name="Inderbitzin P."/>
            <person name="Gregorio O.A."/>
            <person name="Collins S.B."/>
            <person name="Wespe N."/>
            <person name="Knight-Connoni V."/>
        </authorList>
    </citation>
    <scope>NUCLEOTIDE SEQUENCE [LARGE SCALE GENOMIC DNA]</scope>
    <source>
        <strain evidence="1 2">DSM 19942</strain>
    </source>
</reference>
<name>A0ABX2MDY0_9BACL</name>
<dbReference type="EMBL" id="JABMCC010000089">
    <property type="protein sequence ID" value="NUU53032.1"/>
    <property type="molecule type" value="Genomic_DNA"/>
</dbReference>
<dbReference type="GeneID" id="97129623"/>
<sequence>MDQHQSKEEAEKIAVVMAAAPELYHALRMLHNLLDFSSSDPLETLSGLSEVEISRAFSISKDALDKASAFTN</sequence>